<proteinExistence type="predicted"/>
<keyword evidence="3" id="KW-1185">Reference proteome</keyword>
<evidence type="ECO:0000256" key="1">
    <source>
        <dbReference type="SAM" id="MobiDB-lite"/>
    </source>
</evidence>
<reference evidence="2 3" key="1">
    <citation type="journal article" date="2013" name="Science">
        <title>Genomic diversity and evolution of the head crest in the rock pigeon.</title>
        <authorList>
            <person name="Shapiro M.D."/>
            <person name="Kronenberg Z."/>
            <person name="Li C."/>
            <person name="Domyan E.T."/>
            <person name="Pan H."/>
            <person name="Campbell M."/>
            <person name="Tan H."/>
            <person name="Huff C.D."/>
            <person name="Hu H."/>
            <person name="Vickrey A.I."/>
            <person name="Nielsen S.C."/>
            <person name="Stringham S.A."/>
            <person name="Hu H."/>
            <person name="Willerslev E."/>
            <person name="Gilbert M.T."/>
            <person name="Yandell M."/>
            <person name="Zhang G."/>
            <person name="Wang J."/>
        </authorList>
    </citation>
    <scope>NUCLEOTIDE SEQUENCE [LARGE SCALE GENOMIC DNA]</scope>
    <source>
        <tissue evidence="2">Blood</tissue>
    </source>
</reference>
<name>A0A2I0LZ95_COLLI</name>
<protein>
    <submittedName>
        <fullName evidence="2">TP53 regulated inhibitor of apoptosis 1</fullName>
    </submittedName>
</protein>
<dbReference type="InParanoid" id="A0A2I0LZ95"/>
<dbReference type="AlphaFoldDB" id="A0A2I0LZ95"/>
<sequence>ASTTSASTAGSPRSSSRGKATGTPAGSSSSATSSACRKQLKKRIYPLKAWSSWAQVKEKLKTPLDVSCTDGVTDTSPWTNNISRHKTGCRLDKTFVTLLF</sequence>
<accession>A0A2I0LZ95</accession>
<gene>
    <name evidence="2" type="primary">TRIAP1</name>
    <name evidence="2" type="ORF">A306_00008636</name>
</gene>
<comment type="caution">
    <text evidence="2">The sequence shown here is derived from an EMBL/GenBank/DDBJ whole genome shotgun (WGS) entry which is preliminary data.</text>
</comment>
<feature type="region of interest" description="Disordered" evidence="1">
    <location>
        <begin position="1"/>
        <end position="35"/>
    </location>
</feature>
<evidence type="ECO:0000313" key="3">
    <source>
        <dbReference type="Proteomes" id="UP000053872"/>
    </source>
</evidence>
<dbReference type="EMBL" id="AKCR02000059">
    <property type="protein sequence ID" value="PKK22751.1"/>
    <property type="molecule type" value="Genomic_DNA"/>
</dbReference>
<evidence type="ECO:0000313" key="2">
    <source>
        <dbReference type="EMBL" id="PKK22751.1"/>
    </source>
</evidence>
<feature type="non-terminal residue" evidence="2">
    <location>
        <position position="1"/>
    </location>
</feature>
<dbReference type="Proteomes" id="UP000053872">
    <property type="component" value="Unassembled WGS sequence"/>
</dbReference>
<organism evidence="2 3">
    <name type="scientific">Columba livia</name>
    <name type="common">Rock dove</name>
    <dbReference type="NCBI Taxonomy" id="8932"/>
    <lineage>
        <taxon>Eukaryota</taxon>
        <taxon>Metazoa</taxon>
        <taxon>Chordata</taxon>
        <taxon>Craniata</taxon>
        <taxon>Vertebrata</taxon>
        <taxon>Euteleostomi</taxon>
        <taxon>Archelosauria</taxon>
        <taxon>Archosauria</taxon>
        <taxon>Dinosauria</taxon>
        <taxon>Saurischia</taxon>
        <taxon>Theropoda</taxon>
        <taxon>Coelurosauria</taxon>
        <taxon>Aves</taxon>
        <taxon>Neognathae</taxon>
        <taxon>Neoaves</taxon>
        <taxon>Columbimorphae</taxon>
        <taxon>Columbiformes</taxon>
        <taxon>Columbidae</taxon>
        <taxon>Columba</taxon>
    </lineage>
</organism>